<dbReference type="InterPro" id="IPR013324">
    <property type="entry name" value="RNA_pol_sigma_r3/r4-like"/>
</dbReference>
<evidence type="ECO:0000313" key="7">
    <source>
        <dbReference type="EMBL" id="HJB57523.1"/>
    </source>
</evidence>
<dbReference type="GO" id="GO:0006352">
    <property type="term" value="P:DNA-templated transcription initiation"/>
    <property type="evidence" value="ECO:0007669"/>
    <property type="project" value="InterPro"/>
</dbReference>
<dbReference type="SMART" id="SM00421">
    <property type="entry name" value="HTH_LUXR"/>
    <property type="match status" value="1"/>
</dbReference>
<dbReference type="PANTHER" id="PTHR30385">
    <property type="entry name" value="SIGMA FACTOR F FLAGELLAR"/>
    <property type="match status" value="1"/>
</dbReference>
<name>A0A9D2S5A6_9FIRM</name>
<dbReference type="InterPro" id="IPR016032">
    <property type="entry name" value="Sig_transdc_resp-reg_C-effctor"/>
</dbReference>
<protein>
    <submittedName>
        <fullName evidence="7">Helix-turn-helix domain-containing protein</fullName>
    </submittedName>
</protein>
<dbReference type="InterPro" id="IPR036388">
    <property type="entry name" value="WH-like_DNA-bd_sf"/>
</dbReference>
<keyword evidence="3" id="KW-0238">DNA-binding</keyword>
<sequence>MCATITSGDTTGTGSTRSDAEREQRAALAALKEREHVLQAALAAGEGSPHRLRYELGLVREMERDVRAALRRLRPQRAPVRRYSLDGRGWAWLEGQSWERLESLDRDNRERLAWMRAVVDDGTSTLTPRQREVFQLLYREQIPAKTAAAGLGVDPSTVYRTARRAVEKLRRYAEGRELVRTCTRADGSLDLRRVVEETDLLTPRQREVLLLTLEGLGRAGIARRLGVDPSTISRTLRRGERRLRTLTHYLDSAQLRALRNGKLRREALDWRKSCKELAAEYGVSLAVVYKLTAGRRRWEGMTALQYDVWRRTQAGERPKDIARALGMDVSGVYQARARAKKAAGQMRQTGGTQ</sequence>
<feature type="compositionally biased region" description="Low complexity" evidence="5">
    <location>
        <begin position="1"/>
        <end position="17"/>
    </location>
</feature>
<evidence type="ECO:0000256" key="5">
    <source>
        <dbReference type="SAM" id="MobiDB-lite"/>
    </source>
</evidence>
<feature type="domain" description="HTH luxR-type" evidence="6">
    <location>
        <begin position="198"/>
        <end position="253"/>
    </location>
</feature>
<reference evidence="7" key="2">
    <citation type="submission" date="2021-04" db="EMBL/GenBank/DDBJ databases">
        <authorList>
            <person name="Gilroy R."/>
        </authorList>
    </citation>
    <scope>NUCLEOTIDE SEQUENCE</scope>
    <source>
        <strain evidence="7">CHK189-11263</strain>
    </source>
</reference>
<dbReference type="AlphaFoldDB" id="A0A9D2S5A6"/>
<dbReference type="GO" id="GO:0016987">
    <property type="term" value="F:sigma factor activity"/>
    <property type="evidence" value="ECO:0007669"/>
    <property type="project" value="UniProtKB-KW"/>
</dbReference>
<dbReference type="InterPro" id="IPR000792">
    <property type="entry name" value="Tscrpt_reg_LuxR_C"/>
</dbReference>
<gene>
    <name evidence="7" type="ORF">H9714_08225</name>
</gene>
<dbReference type="Proteomes" id="UP000824208">
    <property type="component" value="Unassembled WGS sequence"/>
</dbReference>
<organism evidence="7 8">
    <name type="scientific">Candidatus Flavonifractor intestinipullorum</name>
    <dbReference type="NCBI Taxonomy" id="2838587"/>
    <lineage>
        <taxon>Bacteria</taxon>
        <taxon>Bacillati</taxon>
        <taxon>Bacillota</taxon>
        <taxon>Clostridia</taxon>
        <taxon>Eubacteriales</taxon>
        <taxon>Oscillospiraceae</taxon>
        <taxon>Flavonifractor</taxon>
    </lineage>
</organism>
<dbReference type="Gene3D" id="1.10.10.10">
    <property type="entry name" value="Winged helix-like DNA-binding domain superfamily/Winged helix DNA-binding domain"/>
    <property type="match status" value="2"/>
</dbReference>
<evidence type="ECO:0000256" key="2">
    <source>
        <dbReference type="ARBA" id="ARBA00023082"/>
    </source>
</evidence>
<dbReference type="SUPFAM" id="SSF88659">
    <property type="entry name" value="Sigma3 and sigma4 domains of RNA polymerase sigma factors"/>
    <property type="match status" value="1"/>
</dbReference>
<evidence type="ECO:0000256" key="4">
    <source>
        <dbReference type="ARBA" id="ARBA00023163"/>
    </source>
</evidence>
<evidence type="ECO:0000256" key="1">
    <source>
        <dbReference type="ARBA" id="ARBA00023015"/>
    </source>
</evidence>
<dbReference type="SUPFAM" id="SSF46894">
    <property type="entry name" value="C-terminal effector domain of the bipartite response regulators"/>
    <property type="match status" value="1"/>
</dbReference>
<comment type="caution">
    <text evidence="7">The sequence shown here is derived from an EMBL/GenBank/DDBJ whole genome shotgun (WGS) entry which is preliminary data.</text>
</comment>
<keyword evidence="1" id="KW-0805">Transcription regulation</keyword>
<feature type="region of interest" description="Disordered" evidence="5">
    <location>
        <begin position="1"/>
        <end position="22"/>
    </location>
</feature>
<dbReference type="InterPro" id="IPR013249">
    <property type="entry name" value="RNA_pol_sigma70_r4_t2"/>
</dbReference>
<proteinExistence type="predicted"/>
<dbReference type="EMBL" id="DWYC01000072">
    <property type="protein sequence ID" value="HJB57523.1"/>
    <property type="molecule type" value="Genomic_DNA"/>
</dbReference>
<dbReference type="GO" id="GO:0003677">
    <property type="term" value="F:DNA binding"/>
    <property type="evidence" value="ECO:0007669"/>
    <property type="project" value="UniProtKB-KW"/>
</dbReference>
<evidence type="ECO:0000256" key="3">
    <source>
        <dbReference type="ARBA" id="ARBA00023125"/>
    </source>
</evidence>
<reference evidence="7" key="1">
    <citation type="journal article" date="2021" name="PeerJ">
        <title>Extensive microbial diversity within the chicken gut microbiome revealed by metagenomics and culture.</title>
        <authorList>
            <person name="Gilroy R."/>
            <person name="Ravi A."/>
            <person name="Getino M."/>
            <person name="Pursley I."/>
            <person name="Horton D.L."/>
            <person name="Alikhan N.F."/>
            <person name="Baker D."/>
            <person name="Gharbi K."/>
            <person name="Hall N."/>
            <person name="Watson M."/>
            <person name="Adriaenssens E.M."/>
            <person name="Foster-Nyarko E."/>
            <person name="Jarju S."/>
            <person name="Secka A."/>
            <person name="Antonio M."/>
            <person name="Oren A."/>
            <person name="Chaudhuri R.R."/>
            <person name="La Ragione R."/>
            <person name="Hildebrand F."/>
            <person name="Pallen M.J."/>
        </authorList>
    </citation>
    <scope>NUCLEOTIDE SEQUENCE</scope>
    <source>
        <strain evidence="7">CHK189-11263</strain>
    </source>
</reference>
<dbReference type="Pfam" id="PF08281">
    <property type="entry name" value="Sigma70_r4_2"/>
    <property type="match status" value="2"/>
</dbReference>
<keyword evidence="2" id="KW-0731">Sigma factor</keyword>
<evidence type="ECO:0000313" key="8">
    <source>
        <dbReference type="Proteomes" id="UP000824208"/>
    </source>
</evidence>
<accession>A0A9D2S5A6</accession>
<evidence type="ECO:0000259" key="6">
    <source>
        <dbReference type="SMART" id="SM00421"/>
    </source>
</evidence>
<keyword evidence="4" id="KW-0804">Transcription</keyword>